<feature type="region of interest" description="Disordered" evidence="1">
    <location>
        <begin position="20"/>
        <end position="43"/>
    </location>
</feature>
<evidence type="ECO:0000313" key="2">
    <source>
        <dbReference type="EMBL" id="KAK7905052.1"/>
    </source>
</evidence>
<dbReference type="Proteomes" id="UP001460270">
    <property type="component" value="Unassembled WGS sequence"/>
</dbReference>
<proteinExistence type="predicted"/>
<evidence type="ECO:0000313" key="3">
    <source>
        <dbReference type="Proteomes" id="UP001460270"/>
    </source>
</evidence>
<evidence type="ECO:0000256" key="1">
    <source>
        <dbReference type="SAM" id="MobiDB-lite"/>
    </source>
</evidence>
<dbReference type="EMBL" id="JBBPFD010000012">
    <property type="protein sequence ID" value="KAK7905052.1"/>
    <property type="molecule type" value="Genomic_DNA"/>
</dbReference>
<gene>
    <name evidence="2" type="ORF">WMY93_017659</name>
</gene>
<sequence length="108" mass="11642">MDQLLLVPESGLNMDSLLLSQDKHGPPAGARVRTKHGPPPAGARVRLNMDLARVRTKHGPPAVPESGLNMDRLLLVPESGLTWPASGAESGLNMDQIKRPSCWCQSQD</sequence>
<dbReference type="AlphaFoldDB" id="A0AAW0NZ80"/>
<keyword evidence="3" id="KW-1185">Reference proteome</keyword>
<reference evidence="3" key="1">
    <citation type="submission" date="2024-04" db="EMBL/GenBank/DDBJ databases">
        <title>Salinicola lusitanus LLJ914,a marine bacterium isolated from the Okinawa Trough.</title>
        <authorList>
            <person name="Li J."/>
        </authorList>
    </citation>
    <scope>NUCLEOTIDE SEQUENCE [LARGE SCALE GENOMIC DNA]</scope>
</reference>
<name>A0AAW0NZ80_9GOBI</name>
<accession>A0AAW0NZ80</accession>
<protein>
    <submittedName>
        <fullName evidence="2">Uncharacterized protein</fullName>
    </submittedName>
</protein>
<organism evidence="2 3">
    <name type="scientific">Mugilogobius chulae</name>
    <name type="common">yellowstripe goby</name>
    <dbReference type="NCBI Taxonomy" id="88201"/>
    <lineage>
        <taxon>Eukaryota</taxon>
        <taxon>Metazoa</taxon>
        <taxon>Chordata</taxon>
        <taxon>Craniata</taxon>
        <taxon>Vertebrata</taxon>
        <taxon>Euteleostomi</taxon>
        <taxon>Actinopterygii</taxon>
        <taxon>Neopterygii</taxon>
        <taxon>Teleostei</taxon>
        <taxon>Neoteleostei</taxon>
        <taxon>Acanthomorphata</taxon>
        <taxon>Gobiaria</taxon>
        <taxon>Gobiiformes</taxon>
        <taxon>Gobioidei</taxon>
        <taxon>Gobiidae</taxon>
        <taxon>Gobionellinae</taxon>
        <taxon>Mugilogobius</taxon>
    </lineage>
</organism>
<comment type="caution">
    <text evidence="2">The sequence shown here is derived from an EMBL/GenBank/DDBJ whole genome shotgun (WGS) entry which is preliminary data.</text>
</comment>